<comment type="cofactor">
    <cofactor evidence="1">
        <name>Zn(2+)</name>
        <dbReference type="ChEBI" id="CHEBI:29105"/>
    </cofactor>
</comment>
<gene>
    <name evidence="7" type="ORF">BJZ21_001731</name>
</gene>
<dbReference type="Gene3D" id="3.40.800.20">
    <property type="entry name" value="Histone deacetylase domain"/>
    <property type="match status" value="1"/>
</dbReference>
<dbReference type="InterPro" id="IPR023801">
    <property type="entry name" value="His_deacetylse_dom"/>
</dbReference>
<evidence type="ECO:0000256" key="4">
    <source>
        <dbReference type="ARBA" id="ARBA00022801"/>
    </source>
</evidence>
<evidence type="ECO:0000313" key="7">
    <source>
        <dbReference type="EMBL" id="NYD41648.1"/>
    </source>
</evidence>
<dbReference type="GO" id="GO:0016787">
    <property type="term" value="F:hydrolase activity"/>
    <property type="evidence" value="ECO:0007669"/>
    <property type="project" value="UniProtKB-KW"/>
</dbReference>
<dbReference type="InterPro" id="IPR000286">
    <property type="entry name" value="HDACs"/>
</dbReference>
<protein>
    <submittedName>
        <fullName evidence="7">Acetoin utilization deacetylase AcuC-like enzyme</fullName>
    </submittedName>
</protein>
<organism evidence="7 8">
    <name type="scientific">Nocardioides panaciterrulae</name>
    <dbReference type="NCBI Taxonomy" id="661492"/>
    <lineage>
        <taxon>Bacteria</taxon>
        <taxon>Bacillati</taxon>
        <taxon>Actinomycetota</taxon>
        <taxon>Actinomycetes</taxon>
        <taxon>Propionibacteriales</taxon>
        <taxon>Nocardioidaceae</taxon>
        <taxon>Nocardioides</taxon>
    </lineage>
</organism>
<evidence type="ECO:0000256" key="5">
    <source>
        <dbReference type="ARBA" id="ARBA00022833"/>
    </source>
</evidence>
<dbReference type="PRINTS" id="PR01270">
    <property type="entry name" value="HDASUPER"/>
</dbReference>
<keyword evidence="5" id="KW-0862">Zinc</keyword>
<comment type="similarity">
    <text evidence="2">Belongs to the histone deacetylase family.</text>
</comment>
<dbReference type="EMBL" id="JACCBG010000001">
    <property type="protein sequence ID" value="NYD41648.1"/>
    <property type="molecule type" value="Genomic_DNA"/>
</dbReference>
<evidence type="ECO:0000313" key="8">
    <source>
        <dbReference type="Proteomes" id="UP000535511"/>
    </source>
</evidence>
<reference evidence="7 8" key="1">
    <citation type="submission" date="2020-07" db="EMBL/GenBank/DDBJ databases">
        <title>Sequencing the genomes of 1000 actinobacteria strains.</title>
        <authorList>
            <person name="Klenk H.-P."/>
        </authorList>
    </citation>
    <scope>NUCLEOTIDE SEQUENCE [LARGE SCALE GENOMIC DNA]</scope>
    <source>
        <strain evidence="7 8">DSM 21350</strain>
    </source>
</reference>
<dbReference type="PANTHER" id="PTHR10625">
    <property type="entry name" value="HISTONE DEACETYLASE HDAC1-RELATED"/>
    <property type="match status" value="1"/>
</dbReference>
<name>A0A7Y9JAS1_9ACTN</name>
<dbReference type="RefSeq" id="WP_179663366.1">
    <property type="nucleotide sequence ID" value="NZ_JACCBG010000001.1"/>
</dbReference>
<evidence type="ECO:0000256" key="1">
    <source>
        <dbReference type="ARBA" id="ARBA00001947"/>
    </source>
</evidence>
<accession>A0A7Y9JAS1</accession>
<keyword evidence="4" id="KW-0378">Hydrolase</keyword>
<dbReference type="PANTHER" id="PTHR10625:SF17">
    <property type="entry name" value="HISTONE DEACETYLASE 8"/>
    <property type="match status" value="1"/>
</dbReference>
<dbReference type="GO" id="GO:0004407">
    <property type="term" value="F:histone deacetylase activity"/>
    <property type="evidence" value="ECO:0007669"/>
    <property type="project" value="TreeGrafter"/>
</dbReference>
<dbReference type="CDD" id="cd10001">
    <property type="entry name" value="HDAC_classII_APAH"/>
    <property type="match status" value="1"/>
</dbReference>
<comment type="caution">
    <text evidence="7">The sequence shown here is derived from an EMBL/GenBank/DDBJ whole genome shotgun (WGS) entry which is preliminary data.</text>
</comment>
<dbReference type="GO" id="GO:0040029">
    <property type="term" value="P:epigenetic regulation of gene expression"/>
    <property type="evidence" value="ECO:0007669"/>
    <property type="project" value="TreeGrafter"/>
</dbReference>
<dbReference type="GO" id="GO:0046872">
    <property type="term" value="F:metal ion binding"/>
    <property type="evidence" value="ECO:0007669"/>
    <property type="project" value="UniProtKB-KW"/>
</dbReference>
<dbReference type="InterPro" id="IPR037138">
    <property type="entry name" value="His_deacetylse_dom_sf"/>
</dbReference>
<dbReference type="InterPro" id="IPR023696">
    <property type="entry name" value="Ureohydrolase_dom_sf"/>
</dbReference>
<keyword evidence="3" id="KW-0479">Metal-binding</keyword>
<dbReference type="AlphaFoldDB" id="A0A7Y9JAS1"/>
<feature type="domain" description="Histone deacetylase" evidence="6">
    <location>
        <begin position="33"/>
        <end position="348"/>
    </location>
</feature>
<evidence type="ECO:0000256" key="2">
    <source>
        <dbReference type="ARBA" id="ARBA00005947"/>
    </source>
</evidence>
<evidence type="ECO:0000259" key="6">
    <source>
        <dbReference type="Pfam" id="PF00850"/>
    </source>
</evidence>
<keyword evidence="8" id="KW-1185">Reference proteome</keyword>
<dbReference type="Proteomes" id="UP000535511">
    <property type="component" value="Unassembled WGS sequence"/>
</dbReference>
<dbReference type="Pfam" id="PF00850">
    <property type="entry name" value="Hist_deacetyl"/>
    <property type="match status" value="1"/>
</dbReference>
<proteinExistence type="inferred from homology"/>
<evidence type="ECO:0000256" key="3">
    <source>
        <dbReference type="ARBA" id="ARBA00022723"/>
    </source>
</evidence>
<sequence>MTASSIPVVWSPDTRFHDPKHEIWVGATTPAVEVAERVDTILAALAGSPLRDARAHGDELLAAVHDPELLAFLEGAAEAWTAGGYAELVGQDRVVPYFFPTEALLQGMPPTPAVATHGRVGRWCYDTMTLVGPGTWPAARAAVDVALTAVDVVAAGERTAYALCRPPGHHATRSGYGGSCYLNNAAVAAEGLRRAGHERVAIVDVDAHHGNGTQAIFWQRPDVRYGSVHVDPAAGWFPHLFGHAHETGAGAGEGANLNLPLAEGTGDGPWVEAVERLASWVSGSGASALVVSLGVDAAADDPESPLLVTAEGYRSAGALLGGLGLPAVVVQEGGYHLPSLGGLVAAYLEGHGS</sequence>
<dbReference type="SUPFAM" id="SSF52768">
    <property type="entry name" value="Arginase/deacetylase"/>
    <property type="match status" value="1"/>
</dbReference>